<reference evidence="3 4" key="3">
    <citation type="submission" date="2016-09" db="EMBL/GenBank/DDBJ databases">
        <title>Lactobacillus reuteri KLR3006, genome sequencing and assembly.</title>
        <authorList>
            <person name="Lee J.-Y."/>
            <person name="Kim E.B."/>
            <person name="Choi Y.-J."/>
        </authorList>
    </citation>
    <scope>NUCLEOTIDE SEQUENCE [LARGE SCALE GENOMIC DNA]</scope>
    <source>
        <strain evidence="3 4">KLR3006</strain>
    </source>
</reference>
<dbReference type="InterPro" id="IPR021146">
    <property type="entry name" value="Phage_gp6-like_head-tail"/>
</dbReference>
<protein>
    <submittedName>
        <fullName evidence="2">DNA packaging protein</fullName>
    </submittedName>
    <submittedName>
        <fullName evidence="1">Phage DNA packaging</fullName>
    </submittedName>
</protein>
<dbReference type="InterPro" id="IPR006450">
    <property type="entry name" value="Phage_HK97_gp6-like"/>
</dbReference>
<dbReference type="Pfam" id="PF05135">
    <property type="entry name" value="Phage_connect_1"/>
    <property type="match status" value="1"/>
</dbReference>
<dbReference type="NCBIfam" id="TIGR01560">
    <property type="entry name" value="put_DNA_pack"/>
    <property type="match status" value="1"/>
</dbReference>
<proteinExistence type="predicted"/>
<reference evidence="2 5" key="2">
    <citation type="submission" date="2016-09" db="EMBL/GenBank/DDBJ databases">
        <title>Lactobacillus reuteri KLR3005, genome sequencing and assembly.</title>
        <authorList>
            <person name="Lee J.-Y."/>
            <person name="Kim E.B."/>
            <person name="Choi Y.-J."/>
        </authorList>
    </citation>
    <scope>NUCLEOTIDE SEQUENCE [LARGE SCALE GENOMIC DNA]</scope>
    <source>
        <strain evidence="2 5">KLR3005</strain>
    </source>
</reference>
<reference evidence="1" key="1">
    <citation type="submission" date="2015-10" db="EMBL/GenBank/DDBJ databases">
        <authorList>
            <person name="Gilbert D.G."/>
        </authorList>
    </citation>
    <scope>NUCLEOTIDE SEQUENCE</scope>
    <source>
        <strain evidence="1">Pg-3b</strain>
    </source>
</reference>
<evidence type="ECO:0000313" key="4">
    <source>
        <dbReference type="Proteomes" id="UP000194219"/>
    </source>
</evidence>
<dbReference type="CDD" id="cd08054">
    <property type="entry name" value="gp6"/>
    <property type="match status" value="1"/>
</dbReference>
<accession>A0A0U5JKI8</accession>
<organism evidence="1">
    <name type="scientific">Limosilactobacillus reuteri</name>
    <name type="common">Lactobacillus reuteri</name>
    <dbReference type="NCBI Taxonomy" id="1598"/>
    <lineage>
        <taxon>Bacteria</taxon>
        <taxon>Bacillati</taxon>
        <taxon>Bacillota</taxon>
        <taxon>Bacilli</taxon>
        <taxon>Lactobacillales</taxon>
        <taxon>Lactobacillaceae</taxon>
        <taxon>Limosilactobacillus</taxon>
    </lineage>
</organism>
<evidence type="ECO:0000313" key="3">
    <source>
        <dbReference type="EMBL" id="OTA84522.1"/>
    </source>
</evidence>
<evidence type="ECO:0000313" key="1">
    <source>
        <dbReference type="EMBL" id="CUR36510.1"/>
    </source>
</evidence>
<dbReference type="Gene3D" id="1.10.3230.30">
    <property type="entry name" value="Phage gp6-like head-tail connector protein"/>
    <property type="match status" value="1"/>
</dbReference>
<dbReference type="Proteomes" id="UP000194219">
    <property type="component" value="Unassembled WGS sequence"/>
</dbReference>
<dbReference type="AlphaFoldDB" id="A0A0U5JKI8"/>
<dbReference type="EMBL" id="MIMV01000199">
    <property type="protein sequence ID" value="OTA84522.1"/>
    <property type="molecule type" value="Genomic_DNA"/>
</dbReference>
<dbReference type="RefSeq" id="WP_086120260.1">
    <property type="nucleotide sequence ID" value="NZ_CP130282.1"/>
</dbReference>
<sequence length="116" mass="12703">MSGENQSALDPLVPRVRDMLYLDDDSDDMLLNSYIKAAQSFVHNAIGDDVNGFYDDATVSSLVEVAVMSLAGTYYQNRLAISSTSNYVVDLTVNSIIGQLRGLRDSFAEKEDKDGV</sequence>
<evidence type="ECO:0000313" key="5">
    <source>
        <dbReference type="Proteomes" id="UP000194286"/>
    </source>
</evidence>
<dbReference type="Proteomes" id="UP000194286">
    <property type="component" value="Unassembled WGS sequence"/>
</dbReference>
<name>A0A0U5JKI8_LIMRT</name>
<evidence type="ECO:0000313" key="2">
    <source>
        <dbReference type="EMBL" id="OTA82519.1"/>
    </source>
</evidence>
<gene>
    <name evidence="2" type="ORF">BHL82_08820</name>
    <name evidence="3" type="ORF">BHL83_07155</name>
    <name evidence="1" type="ORF">LRLP16767_LRPG3B_00302</name>
</gene>
<dbReference type="EMBL" id="LN887216">
    <property type="protein sequence ID" value="CUR36510.1"/>
    <property type="molecule type" value="Genomic_DNA"/>
</dbReference>
<dbReference type="EMBL" id="MIMU01000118">
    <property type="protein sequence ID" value="OTA82519.1"/>
    <property type="molecule type" value="Genomic_DNA"/>
</dbReference>